<evidence type="ECO:0000313" key="1">
    <source>
        <dbReference type="EMBL" id="EZA59265.1"/>
    </source>
</evidence>
<accession>A0A026WT76</accession>
<dbReference type="AlphaFoldDB" id="A0A026WT76"/>
<keyword evidence="2" id="KW-1185">Reference proteome</keyword>
<organism evidence="1 2">
    <name type="scientific">Ooceraea biroi</name>
    <name type="common">Clonal raider ant</name>
    <name type="synonym">Cerapachys biroi</name>
    <dbReference type="NCBI Taxonomy" id="2015173"/>
    <lineage>
        <taxon>Eukaryota</taxon>
        <taxon>Metazoa</taxon>
        <taxon>Ecdysozoa</taxon>
        <taxon>Arthropoda</taxon>
        <taxon>Hexapoda</taxon>
        <taxon>Insecta</taxon>
        <taxon>Pterygota</taxon>
        <taxon>Neoptera</taxon>
        <taxon>Endopterygota</taxon>
        <taxon>Hymenoptera</taxon>
        <taxon>Apocrita</taxon>
        <taxon>Aculeata</taxon>
        <taxon>Formicoidea</taxon>
        <taxon>Formicidae</taxon>
        <taxon>Dorylinae</taxon>
        <taxon>Ooceraea</taxon>
    </lineage>
</organism>
<proteinExistence type="predicted"/>
<dbReference type="EMBL" id="KK107109">
    <property type="protein sequence ID" value="EZA59265.1"/>
    <property type="molecule type" value="Genomic_DNA"/>
</dbReference>
<protein>
    <submittedName>
        <fullName evidence="1">Uncharacterized protein</fullName>
    </submittedName>
</protein>
<name>A0A026WT76_OOCBI</name>
<dbReference type="Proteomes" id="UP000053097">
    <property type="component" value="Unassembled WGS sequence"/>
</dbReference>
<gene>
    <name evidence="1" type="ORF">X777_15908</name>
</gene>
<sequence>MPTYLIRFLARCMPPLGIVTGAATALLPLPPPRRSSRSYDSVYYTFVQTCAREGGGRRERVVGRHSRGYTRLIYLRVDTKAQDGSLLPLRLPYSRVEPRRWHPRASIAGSQIAFSPVAGGLRRARSRNIVLRTRIALIKKSK</sequence>
<reference evidence="1 2" key="1">
    <citation type="journal article" date="2014" name="Curr. Biol.">
        <title>The genome of the clonal raider ant Cerapachys biroi.</title>
        <authorList>
            <person name="Oxley P.R."/>
            <person name="Ji L."/>
            <person name="Fetter-Pruneda I."/>
            <person name="McKenzie S.K."/>
            <person name="Li C."/>
            <person name="Hu H."/>
            <person name="Zhang G."/>
            <person name="Kronauer D.J."/>
        </authorList>
    </citation>
    <scope>NUCLEOTIDE SEQUENCE [LARGE SCALE GENOMIC DNA]</scope>
</reference>
<evidence type="ECO:0000313" key="2">
    <source>
        <dbReference type="Proteomes" id="UP000053097"/>
    </source>
</evidence>